<reference evidence="1 2" key="1">
    <citation type="submission" date="2018-11" db="EMBL/GenBank/DDBJ databases">
        <title>Sequencing the genomes of 1000 actinobacteria strains.</title>
        <authorList>
            <person name="Klenk H.-P."/>
        </authorList>
    </citation>
    <scope>NUCLEOTIDE SEQUENCE [LARGE SCALE GENOMIC DNA]</scope>
    <source>
        <strain evidence="1 2">DSM 13521</strain>
    </source>
</reference>
<gene>
    <name evidence="1" type="ORF">EDD28_3307</name>
</gene>
<dbReference type="Proteomes" id="UP000275356">
    <property type="component" value="Unassembled WGS sequence"/>
</dbReference>
<dbReference type="OrthoDB" id="3215033at2"/>
<comment type="caution">
    <text evidence="1">The sequence shown here is derived from an EMBL/GenBank/DDBJ whole genome shotgun (WGS) entry which is preliminary data.</text>
</comment>
<evidence type="ECO:0008006" key="3">
    <source>
        <dbReference type="Google" id="ProtNLM"/>
    </source>
</evidence>
<name>A0A3N2D281_9MICO</name>
<dbReference type="Pfam" id="PF11248">
    <property type="entry name" value="DUF3046"/>
    <property type="match status" value="1"/>
</dbReference>
<dbReference type="AlphaFoldDB" id="A0A3N2D281"/>
<keyword evidence="2" id="KW-1185">Reference proteome</keyword>
<protein>
    <recommendedName>
        <fullName evidence="3">DUF3046 family protein</fullName>
    </recommendedName>
</protein>
<sequence length="76" mass="8424">MRLSEFWSVMDEVFGPGYARSLAGDLVVSALDGRTAQQALDAGVPPREVWEALCDATDQPDAVRWLHRAAKPGRRR</sequence>
<proteinExistence type="predicted"/>
<accession>A0A3N2D281</accession>
<dbReference type="RefSeq" id="WP_123740763.1">
    <property type="nucleotide sequence ID" value="NZ_RKHQ01000002.1"/>
</dbReference>
<dbReference type="EMBL" id="RKHQ01000002">
    <property type="protein sequence ID" value="ROR93879.1"/>
    <property type="molecule type" value="Genomic_DNA"/>
</dbReference>
<dbReference type="InterPro" id="IPR021408">
    <property type="entry name" value="DUF3046"/>
</dbReference>
<evidence type="ECO:0000313" key="1">
    <source>
        <dbReference type="EMBL" id="ROR93879.1"/>
    </source>
</evidence>
<organism evidence="1 2">
    <name type="scientific">Salana multivorans</name>
    <dbReference type="NCBI Taxonomy" id="120377"/>
    <lineage>
        <taxon>Bacteria</taxon>
        <taxon>Bacillati</taxon>
        <taxon>Actinomycetota</taxon>
        <taxon>Actinomycetes</taxon>
        <taxon>Micrococcales</taxon>
        <taxon>Beutenbergiaceae</taxon>
        <taxon>Salana</taxon>
    </lineage>
</organism>
<evidence type="ECO:0000313" key="2">
    <source>
        <dbReference type="Proteomes" id="UP000275356"/>
    </source>
</evidence>